<proteinExistence type="predicted"/>
<accession>A0A6J4KJB0</accession>
<gene>
    <name evidence="1" type="ORF">AVDCRST_MAG56-5860</name>
</gene>
<evidence type="ECO:0000313" key="1">
    <source>
        <dbReference type="EMBL" id="CAA9306567.1"/>
    </source>
</evidence>
<organism evidence="1">
    <name type="scientific">uncultured Cytophagales bacterium</name>
    <dbReference type="NCBI Taxonomy" id="158755"/>
    <lineage>
        <taxon>Bacteria</taxon>
        <taxon>Pseudomonadati</taxon>
        <taxon>Bacteroidota</taxon>
        <taxon>Sphingobacteriia</taxon>
        <taxon>Sphingobacteriales</taxon>
        <taxon>environmental samples</taxon>
    </lineage>
</organism>
<sequence>MKVCIPIGPLGLLHRQAFQAKAVAFQVAEPAATGYWNPWFTMNFRFSQWLGEK</sequence>
<name>A0A6J4KJB0_9SPHI</name>
<dbReference type="EMBL" id="CADCTQ010000483">
    <property type="protein sequence ID" value="CAA9306567.1"/>
    <property type="molecule type" value="Genomic_DNA"/>
</dbReference>
<dbReference type="AlphaFoldDB" id="A0A6J4KJB0"/>
<reference evidence="1" key="1">
    <citation type="submission" date="2020-02" db="EMBL/GenBank/DDBJ databases">
        <authorList>
            <person name="Meier V. D."/>
        </authorList>
    </citation>
    <scope>NUCLEOTIDE SEQUENCE</scope>
    <source>
        <strain evidence="1">AVDCRST_MAG56</strain>
    </source>
</reference>
<protein>
    <submittedName>
        <fullName evidence="1">Uncharacterized protein</fullName>
    </submittedName>
</protein>